<keyword evidence="3" id="KW-1185">Reference proteome</keyword>
<reference evidence="2 3" key="1">
    <citation type="journal article" date="2021" name="Plant Biotechnol. J.">
        <title>Multi-omics assisted identification of the key and species-specific regulatory components of drought-tolerant mechanisms in Gossypium stocksii.</title>
        <authorList>
            <person name="Yu D."/>
            <person name="Ke L."/>
            <person name="Zhang D."/>
            <person name="Wu Y."/>
            <person name="Sun Y."/>
            <person name="Mei J."/>
            <person name="Sun J."/>
            <person name="Sun Y."/>
        </authorList>
    </citation>
    <scope>NUCLEOTIDE SEQUENCE [LARGE SCALE GENOMIC DNA]</scope>
    <source>
        <strain evidence="3">cv. E1</strain>
        <tissue evidence="2">Leaf</tissue>
    </source>
</reference>
<feature type="region of interest" description="Disordered" evidence="1">
    <location>
        <begin position="1"/>
        <end position="25"/>
    </location>
</feature>
<proteinExistence type="predicted"/>
<sequence>MASSTLNQKSKFHARSNSLPSRPHPLVTQIDEHLCRLKSNESASSSSSSMSRKLSGLRDLYELVNELLNGSLKLLDVCGVAKDALLQAKEDTQQLPSILRRRGDEAGFTYEAKEYLA</sequence>
<accession>A0A9D4AHJ7</accession>
<dbReference type="AlphaFoldDB" id="A0A9D4AHJ7"/>
<evidence type="ECO:0000313" key="3">
    <source>
        <dbReference type="Proteomes" id="UP000828251"/>
    </source>
</evidence>
<dbReference type="GO" id="GO:0048367">
    <property type="term" value="P:shoot system development"/>
    <property type="evidence" value="ECO:0007669"/>
    <property type="project" value="InterPro"/>
</dbReference>
<dbReference type="OrthoDB" id="1701699at2759"/>
<dbReference type="PANTHER" id="PTHR33070">
    <property type="entry name" value="OS06G0725500 PROTEIN"/>
    <property type="match status" value="1"/>
</dbReference>
<evidence type="ECO:0000256" key="1">
    <source>
        <dbReference type="SAM" id="MobiDB-lite"/>
    </source>
</evidence>
<dbReference type="EMBL" id="JAIQCV010000002">
    <property type="protein sequence ID" value="KAH1122747.1"/>
    <property type="molecule type" value="Genomic_DNA"/>
</dbReference>
<comment type="caution">
    <text evidence="2">The sequence shown here is derived from an EMBL/GenBank/DDBJ whole genome shotgun (WGS) entry which is preliminary data.</text>
</comment>
<feature type="compositionally biased region" description="Polar residues" evidence="1">
    <location>
        <begin position="1"/>
        <end position="20"/>
    </location>
</feature>
<organism evidence="2 3">
    <name type="scientific">Gossypium stocksii</name>
    <dbReference type="NCBI Taxonomy" id="47602"/>
    <lineage>
        <taxon>Eukaryota</taxon>
        <taxon>Viridiplantae</taxon>
        <taxon>Streptophyta</taxon>
        <taxon>Embryophyta</taxon>
        <taxon>Tracheophyta</taxon>
        <taxon>Spermatophyta</taxon>
        <taxon>Magnoliopsida</taxon>
        <taxon>eudicotyledons</taxon>
        <taxon>Gunneridae</taxon>
        <taxon>Pentapetalae</taxon>
        <taxon>rosids</taxon>
        <taxon>malvids</taxon>
        <taxon>Malvales</taxon>
        <taxon>Malvaceae</taxon>
        <taxon>Malvoideae</taxon>
        <taxon>Gossypium</taxon>
    </lineage>
</organism>
<name>A0A9D4AHJ7_9ROSI</name>
<dbReference type="Proteomes" id="UP000828251">
    <property type="component" value="Unassembled WGS sequence"/>
</dbReference>
<dbReference type="PANTHER" id="PTHR33070:SF129">
    <property type="entry name" value="DUF241 DOMAIN PROTEIN"/>
    <property type="match status" value="1"/>
</dbReference>
<dbReference type="Pfam" id="PF03087">
    <property type="entry name" value="BPS1"/>
    <property type="match status" value="1"/>
</dbReference>
<dbReference type="GO" id="GO:0048364">
    <property type="term" value="P:root development"/>
    <property type="evidence" value="ECO:0007669"/>
    <property type="project" value="InterPro"/>
</dbReference>
<protein>
    <submittedName>
        <fullName evidence="2">Uncharacterized protein</fullName>
    </submittedName>
</protein>
<gene>
    <name evidence="2" type="ORF">J1N35_005907</name>
</gene>
<evidence type="ECO:0000313" key="2">
    <source>
        <dbReference type="EMBL" id="KAH1122747.1"/>
    </source>
</evidence>
<dbReference type="InterPro" id="IPR004320">
    <property type="entry name" value="BPS1_pln"/>
</dbReference>